<dbReference type="InterPro" id="IPR003439">
    <property type="entry name" value="ABC_transporter-like_ATP-bd"/>
</dbReference>
<feature type="region of interest" description="Disordered" evidence="8">
    <location>
        <begin position="1"/>
        <end position="27"/>
    </location>
</feature>
<dbReference type="SMART" id="SM00382">
    <property type="entry name" value="AAA"/>
    <property type="match status" value="2"/>
</dbReference>
<dbReference type="PANTHER" id="PTHR43394">
    <property type="entry name" value="ATP-DEPENDENT PERMEASE MDL1, MITOCHONDRIAL"/>
    <property type="match status" value="1"/>
</dbReference>
<feature type="transmembrane region" description="Helical" evidence="9">
    <location>
        <begin position="177"/>
        <end position="198"/>
    </location>
</feature>
<dbReference type="InterPro" id="IPR011527">
    <property type="entry name" value="ABC1_TM_dom"/>
</dbReference>
<feature type="transmembrane region" description="Helical" evidence="9">
    <location>
        <begin position="1014"/>
        <end position="1035"/>
    </location>
</feature>
<dbReference type="FunFam" id="3.40.50.300:FF:001471">
    <property type="entry name" value="P-loop containing nucleoside triphosphate hydrolase protein"/>
    <property type="match status" value="1"/>
</dbReference>
<organism evidence="12 13">
    <name type="scientific">Clonostachys solani</name>
    <dbReference type="NCBI Taxonomy" id="160281"/>
    <lineage>
        <taxon>Eukaryota</taxon>
        <taxon>Fungi</taxon>
        <taxon>Dikarya</taxon>
        <taxon>Ascomycota</taxon>
        <taxon>Pezizomycotina</taxon>
        <taxon>Sordariomycetes</taxon>
        <taxon>Hypocreomycetidae</taxon>
        <taxon>Hypocreales</taxon>
        <taxon>Bionectriaceae</taxon>
        <taxon>Clonostachys</taxon>
    </lineage>
</organism>
<dbReference type="GO" id="GO:0005524">
    <property type="term" value="F:ATP binding"/>
    <property type="evidence" value="ECO:0007669"/>
    <property type="project" value="UniProtKB-KW"/>
</dbReference>
<dbReference type="GO" id="GO:0005743">
    <property type="term" value="C:mitochondrial inner membrane"/>
    <property type="evidence" value="ECO:0007669"/>
    <property type="project" value="TreeGrafter"/>
</dbReference>
<evidence type="ECO:0000313" key="13">
    <source>
        <dbReference type="Proteomes" id="UP000775872"/>
    </source>
</evidence>
<evidence type="ECO:0000256" key="6">
    <source>
        <dbReference type="ARBA" id="ARBA00022989"/>
    </source>
</evidence>
<feature type="transmembrane region" description="Helical" evidence="9">
    <location>
        <begin position="1138"/>
        <end position="1157"/>
    </location>
</feature>
<evidence type="ECO:0000256" key="1">
    <source>
        <dbReference type="ARBA" id="ARBA00004141"/>
    </source>
</evidence>
<feature type="transmembrane region" description="Helical" evidence="9">
    <location>
        <begin position="912"/>
        <end position="934"/>
    </location>
</feature>
<dbReference type="Gene3D" id="3.40.50.300">
    <property type="entry name" value="P-loop containing nucleotide triphosphate hydrolases"/>
    <property type="match status" value="2"/>
</dbReference>
<accession>A0A9N9ZDJ3</accession>
<dbReference type="Pfam" id="PF00664">
    <property type="entry name" value="ABC_membrane"/>
    <property type="match status" value="2"/>
</dbReference>
<dbReference type="Gene3D" id="1.20.1560.10">
    <property type="entry name" value="ABC transporter type 1, transmembrane domain"/>
    <property type="match status" value="2"/>
</dbReference>
<keyword evidence="13" id="KW-1185">Reference proteome</keyword>
<dbReference type="OrthoDB" id="6500128at2759"/>
<feature type="transmembrane region" description="Helical" evidence="9">
    <location>
        <begin position="204"/>
        <end position="221"/>
    </location>
</feature>
<name>A0A9N9ZDJ3_9HYPO</name>
<sequence length="1466" mass="160366">MEQNRQETASKFDRAPHFEDSPLADSLPLQRESKPSWRMLFEFTRWSHAAPLVTALVASAAVAGFKASLSVILGRIFEIIAEFGTGSRSSESSMAGITRWALILVGLGVGNSMAHSVFLTFWIIFGELQAQAARRRMFNCLVSKEMAWFDVQEEGISSLLIRMQTQIRELQLATSQILGFLVSEGMTAVASLCVAFYFSWKLTLVILTTIPVSIVILSLATRKIEPAIQMQKKYLATASKHATASLMAIDLVKVFGGYDQELKRYLHFASLASNHYLVQALCNSIQLGYVSFWLILTFVVGFWYGAALIDAGLSPGSVMSTFYAALTAFQGAEALIPHWLVFSKGMSGGKFLSSVMPDGGAQGLPRKMGGMQRPQICAGNIELRDVSFSYPSNPNRIALNQCSFSFPAGEVTFIVGKSGSGKSTVGSLISNFYQPSTGDILIDGRSMRIIQEDWLRENITLLQQSSVLFNESFKTNVAFGHRYPDSVSSQDVISACDDVLLQSTIAGLPQGLDTNVGPEGHNLSGGQKQRLALARARLRNPPVLILDEVTSGLDQVNRVLVMESLRCWRRNKTTIIITHDISQILPDDFVYVMDDAGIVEEGFKRELIQKPKGYLASFDAPGSQEGLEIDINVLSPTPLDASPITPIVPSSSGLMADLFLRGLENHSSRYSYGGGSRRTSFGAAASYAAQMKAERSWASPANVSARSSAVHRGLELEDLDDERKRFSRFVTERFVLNKELERNDLRFPFSRSSQAGVYLPIEDHSRRHSVVPGPLPARTPSYKVASGLSPFQDKEFVIQEENSSVRNSANPENSSWSFGDHHDEEDLLPGAAPIQQPEVYINDKEPKIKDSIFTTLKTIWPILDIKDRITLICGILATVVGAAATPAFAYCFAQLLGVMTTPGNKSQRGMKWAVSMLAIAIVNGIGIGGGRYLVEKAAQTWVSNIRKEALRRILLQPRSWFNKPKNSPSRINECLDRNAEEMRNIVGRFVPIMTGVLTMISISLLWAFVVSWKLTLVALAPVPLVFATIQGFGLITGKWEGRCNEAAEEASASLTEVLLNIRVVRALALESYFRTKYESLVDAALSIGLKRSAFSSPLFGIYQSAGYFLTALVFYYATTMLVDDRELGVAEIMQVVNLLIFGIGMATSMLSSLPQLVMAQATASQMLGFAGLPTQPPEGHQGRRILESPLPIKFDNLRFSYSPRGGEEVLRGVSFEIQPGRCTAIVGHSGCGKSTIISLILALYPPTNTGFNPRSSSSLTFAGFPSSEVDIHRLRSAMAYVSQFPFLFPGTISENIVYGLPIDSPYRHMRDIHHAAQAAGVHEWIDSLPQGYNTRVGDGGQALSGGQAQRLGIARALVRRPHLLVLDEPTSALDAESAATIRETIKGLKSSRDMGIVVVTHRSEMMSVADRVIMLGQGGVVLQQGGFSELLAEGGAFLKLVKGIGNCEGEASDEDSSPQPRQMEHR</sequence>
<dbReference type="EMBL" id="CABFOC020000045">
    <property type="protein sequence ID" value="CAH0053562.1"/>
    <property type="molecule type" value="Genomic_DNA"/>
</dbReference>
<dbReference type="SUPFAM" id="SSF52540">
    <property type="entry name" value="P-loop containing nucleoside triphosphate hydrolases"/>
    <property type="match status" value="2"/>
</dbReference>
<dbReference type="PROSITE" id="PS50929">
    <property type="entry name" value="ABC_TM1F"/>
    <property type="match status" value="2"/>
</dbReference>
<evidence type="ECO:0000256" key="2">
    <source>
        <dbReference type="ARBA" id="ARBA00022448"/>
    </source>
</evidence>
<dbReference type="InterPro" id="IPR017871">
    <property type="entry name" value="ABC_transporter-like_CS"/>
</dbReference>
<keyword evidence="2" id="KW-0813">Transport</keyword>
<dbReference type="GO" id="GO:0015421">
    <property type="term" value="F:ABC-type oligopeptide transporter activity"/>
    <property type="evidence" value="ECO:0007669"/>
    <property type="project" value="TreeGrafter"/>
</dbReference>
<proteinExistence type="predicted"/>
<feature type="domain" description="ABC transmembrane type-1" evidence="11">
    <location>
        <begin position="874"/>
        <end position="1158"/>
    </location>
</feature>
<dbReference type="InterPro" id="IPR039421">
    <property type="entry name" value="Type_1_exporter"/>
</dbReference>
<evidence type="ECO:0000313" key="12">
    <source>
        <dbReference type="EMBL" id="CAH0053562.1"/>
    </source>
</evidence>
<dbReference type="PROSITE" id="PS00211">
    <property type="entry name" value="ABC_TRANSPORTER_1"/>
    <property type="match status" value="1"/>
</dbReference>
<comment type="caution">
    <text evidence="12">The sequence shown here is derived from an EMBL/GenBank/DDBJ whole genome shotgun (WGS) entry which is preliminary data.</text>
</comment>
<feature type="domain" description="ABC transmembrane type-1" evidence="11">
    <location>
        <begin position="53"/>
        <end position="344"/>
    </location>
</feature>
<keyword evidence="7 9" id="KW-0472">Membrane</keyword>
<evidence type="ECO:0000256" key="8">
    <source>
        <dbReference type="SAM" id="MobiDB-lite"/>
    </source>
</evidence>
<dbReference type="PROSITE" id="PS50893">
    <property type="entry name" value="ABC_TRANSPORTER_2"/>
    <property type="match status" value="2"/>
</dbReference>
<gene>
    <name evidence="12" type="ORF">CSOL1703_00005435</name>
</gene>
<dbReference type="CDD" id="cd18577">
    <property type="entry name" value="ABC_6TM_Pgp_ABCB1_D1_like"/>
    <property type="match status" value="1"/>
</dbReference>
<reference evidence="12" key="1">
    <citation type="submission" date="2021-10" db="EMBL/GenBank/DDBJ databases">
        <authorList>
            <person name="Piombo E."/>
        </authorList>
    </citation>
    <scope>NUCLEOTIDE SEQUENCE</scope>
</reference>
<feature type="transmembrane region" description="Helical" evidence="9">
    <location>
        <begin position="49"/>
        <end position="77"/>
    </location>
</feature>
<feature type="region of interest" description="Disordered" evidence="8">
    <location>
        <begin position="801"/>
        <end position="822"/>
    </location>
</feature>
<feature type="transmembrane region" description="Helical" evidence="9">
    <location>
        <begin position="97"/>
        <end position="125"/>
    </location>
</feature>
<dbReference type="GO" id="GO:0090374">
    <property type="term" value="P:oligopeptide export from mitochondrion"/>
    <property type="evidence" value="ECO:0007669"/>
    <property type="project" value="TreeGrafter"/>
</dbReference>
<dbReference type="InterPro" id="IPR003593">
    <property type="entry name" value="AAA+_ATPase"/>
</dbReference>
<evidence type="ECO:0000259" key="10">
    <source>
        <dbReference type="PROSITE" id="PS50893"/>
    </source>
</evidence>
<evidence type="ECO:0000256" key="5">
    <source>
        <dbReference type="ARBA" id="ARBA00022840"/>
    </source>
</evidence>
<evidence type="ECO:0000256" key="3">
    <source>
        <dbReference type="ARBA" id="ARBA00022692"/>
    </source>
</evidence>
<feature type="compositionally biased region" description="Polar residues" evidence="8">
    <location>
        <begin position="801"/>
        <end position="817"/>
    </location>
</feature>
<dbReference type="Pfam" id="PF00005">
    <property type="entry name" value="ABC_tran"/>
    <property type="match status" value="2"/>
</dbReference>
<feature type="transmembrane region" description="Helical" evidence="9">
    <location>
        <begin position="287"/>
        <end position="309"/>
    </location>
</feature>
<feature type="domain" description="ABC transporter" evidence="10">
    <location>
        <begin position="381"/>
        <end position="620"/>
    </location>
</feature>
<dbReference type="SUPFAM" id="SSF90123">
    <property type="entry name" value="ABC transporter transmembrane region"/>
    <property type="match status" value="2"/>
</dbReference>
<evidence type="ECO:0000256" key="7">
    <source>
        <dbReference type="ARBA" id="ARBA00023136"/>
    </source>
</evidence>
<keyword evidence="6 9" id="KW-1133">Transmembrane helix</keyword>
<feature type="transmembrane region" description="Helical" evidence="9">
    <location>
        <begin position="985"/>
        <end position="1008"/>
    </location>
</feature>
<evidence type="ECO:0000256" key="4">
    <source>
        <dbReference type="ARBA" id="ARBA00022741"/>
    </source>
</evidence>
<feature type="domain" description="ABC transporter" evidence="10">
    <location>
        <begin position="1192"/>
        <end position="1443"/>
    </location>
</feature>
<keyword evidence="5" id="KW-0067">ATP-binding</keyword>
<feature type="transmembrane region" description="Helical" evidence="9">
    <location>
        <begin position="869"/>
        <end position="892"/>
    </location>
</feature>
<dbReference type="Proteomes" id="UP000775872">
    <property type="component" value="Unassembled WGS sequence"/>
</dbReference>
<dbReference type="InterPro" id="IPR027417">
    <property type="entry name" value="P-loop_NTPase"/>
</dbReference>
<dbReference type="GO" id="GO:0016887">
    <property type="term" value="F:ATP hydrolysis activity"/>
    <property type="evidence" value="ECO:0007669"/>
    <property type="project" value="InterPro"/>
</dbReference>
<evidence type="ECO:0000256" key="9">
    <source>
        <dbReference type="SAM" id="Phobius"/>
    </source>
</evidence>
<dbReference type="CDD" id="cd18578">
    <property type="entry name" value="ABC_6TM_Pgp_ABCB1_D2_like"/>
    <property type="match status" value="1"/>
</dbReference>
<comment type="subcellular location">
    <subcellularLocation>
        <location evidence="1">Membrane</location>
        <topology evidence="1">Multi-pass membrane protein</topology>
    </subcellularLocation>
</comment>
<keyword evidence="4" id="KW-0547">Nucleotide-binding</keyword>
<feature type="compositionally biased region" description="Basic and acidic residues" evidence="8">
    <location>
        <begin position="1"/>
        <end position="20"/>
    </location>
</feature>
<dbReference type="InterPro" id="IPR036640">
    <property type="entry name" value="ABC1_TM_sf"/>
</dbReference>
<dbReference type="PANTHER" id="PTHR43394:SF15">
    <property type="entry name" value="ALPHA-FACTOR-TRANSPORTING ATPASE"/>
    <property type="match status" value="1"/>
</dbReference>
<dbReference type="FunFam" id="3.40.50.300:FF:000604">
    <property type="entry name" value="ABC transporter B family member 28"/>
    <property type="match status" value="1"/>
</dbReference>
<protein>
    <submittedName>
        <fullName evidence="12">Uncharacterized protein</fullName>
    </submittedName>
</protein>
<evidence type="ECO:0000259" key="11">
    <source>
        <dbReference type="PROSITE" id="PS50929"/>
    </source>
</evidence>
<feature type="transmembrane region" description="Helical" evidence="9">
    <location>
        <begin position="1099"/>
        <end position="1118"/>
    </location>
</feature>
<keyword evidence="3 9" id="KW-0812">Transmembrane</keyword>